<protein>
    <submittedName>
        <fullName evidence="8">Sigma-70 family RNA polymerase sigma factor</fullName>
    </submittedName>
</protein>
<dbReference type="Gene3D" id="1.10.1740.10">
    <property type="match status" value="1"/>
</dbReference>
<dbReference type="NCBIfam" id="TIGR02937">
    <property type="entry name" value="sigma70-ECF"/>
    <property type="match status" value="1"/>
</dbReference>
<dbReference type="InterPro" id="IPR013249">
    <property type="entry name" value="RNA_pol_sigma70_r4_t2"/>
</dbReference>
<dbReference type="Pfam" id="PF08281">
    <property type="entry name" value="Sigma70_r4_2"/>
    <property type="match status" value="1"/>
</dbReference>
<evidence type="ECO:0000259" key="6">
    <source>
        <dbReference type="Pfam" id="PF04542"/>
    </source>
</evidence>
<dbReference type="InterPro" id="IPR036388">
    <property type="entry name" value="WH-like_DNA-bd_sf"/>
</dbReference>
<organism evidence="8 9">
    <name type="scientific">candidate division TA06 bacterium</name>
    <dbReference type="NCBI Taxonomy" id="2250710"/>
    <lineage>
        <taxon>Bacteria</taxon>
        <taxon>Bacteria division TA06</taxon>
    </lineage>
</organism>
<dbReference type="GO" id="GO:0016987">
    <property type="term" value="F:sigma factor activity"/>
    <property type="evidence" value="ECO:0007669"/>
    <property type="project" value="UniProtKB-KW"/>
</dbReference>
<keyword evidence="2" id="KW-0805">Transcription regulation</keyword>
<dbReference type="SUPFAM" id="SSF88659">
    <property type="entry name" value="Sigma3 and sigma4 domains of RNA polymerase sigma factors"/>
    <property type="match status" value="1"/>
</dbReference>
<comment type="similarity">
    <text evidence="1">Belongs to the sigma-70 factor family. ECF subfamily.</text>
</comment>
<evidence type="ECO:0000256" key="1">
    <source>
        <dbReference type="ARBA" id="ARBA00010641"/>
    </source>
</evidence>
<evidence type="ECO:0000313" key="8">
    <source>
        <dbReference type="EMBL" id="TET78451.1"/>
    </source>
</evidence>
<dbReference type="InterPro" id="IPR014284">
    <property type="entry name" value="RNA_pol_sigma-70_dom"/>
</dbReference>
<feature type="domain" description="RNA polymerase sigma factor 70 region 4 type 2" evidence="7">
    <location>
        <begin position="138"/>
        <end position="189"/>
    </location>
</feature>
<feature type="domain" description="RNA polymerase sigma-70 region 2" evidence="6">
    <location>
        <begin position="41"/>
        <end position="106"/>
    </location>
</feature>
<evidence type="ECO:0000256" key="5">
    <source>
        <dbReference type="ARBA" id="ARBA00023163"/>
    </source>
</evidence>
<evidence type="ECO:0000313" key="9">
    <source>
        <dbReference type="Proteomes" id="UP000315534"/>
    </source>
</evidence>
<evidence type="ECO:0000256" key="3">
    <source>
        <dbReference type="ARBA" id="ARBA00023082"/>
    </source>
</evidence>
<dbReference type="GO" id="GO:0003677">
    <property type="term" value="F:DNA binding"/>
    <property type="evidence" value="ECO:0007669"/>
    <property type="project" value="UniProtKB-KW"/>
</dbReference>
<sequence>MITAKGICLSYPGFSVAPPATTDAELAVKCRKGDTEAFEILYKKYSKSLFNYIYRMVGDHDRARDLYQDTFIRVLTAKNYQPRAKFSTWLYRIATNLCINDLKRKKPVSLDAKLKMGAGFEARTISPEDYANSQELAEKIKMAIDGLTDIQRVVFTLRHYQGLSYQEIARVLRCPLGTVKSRLSSAVNALRKVLSGELKEVFTNEMQ</sequence>
<evidence type="ECO:0000256" key="2">
    <source>
        <dbReference type="ARBA" id="ARBA00023015"/>
    </source>
</evidence>
<dbReference type="GO" id="GO:0006352">
    <property type="term" value="P:DNA-templated transcription initiation"/>
    <property type="evidence" value="ECO:0007669"/>
    <property type="project" value="InterPro"/>
</dbReference>
<proteinExistence type="inferred from homology"/>
<dbReference type="CDD" id="cd06171">
    <property type="entry name" value="Sigma70_r4"/>
    <property type="match status" value="1"/>
</dbReference>
<dbReference type="InterPro" id="IPR039425">
    <property type="entry name" value="RNA_pol_sigma-70-like"/>
</dbReference>
<comment type="caution">
    <text evidence="8">The sequence shown here is derived from an EMBL/GenBank/DDBJ whole genome shotgun (WGS) entry which is preliminary data.</text>
</comment>
<reference evidence="8 9" key="1">
    <citation type="submission" date="2019-03" db="EMBL/GenBank/DDBJ databases">
        <title>Metabolic potential of uncultured bacteria and archaea associated with petroleum seepage in deep-sea sediments.</title>
        <authorList>
            <person name="Dong X."/>
            <person name="Hubert C."/>
        </authorList>
    </citation>
    <scope>NUCLEOTIDE SEQUENCE [LARGE SCALE GENOMIC DNA]</scope>
    <source>
        <strain evidence="8">E29_bin36</strain>
    </source>
</reference>
<dbReference type="EMBL" id="SOIP01000488">
    <property type="protein sequence ID" value="TET78451.1"/>
    <property type="molecule type" value="Genomic_DNA"/>
</dbReference>
<accession>A0A523XGN1</accession>
<gene>
    <name evidence="8" type="ORF">E3J38_08555</name>
</gene>
<dbReference type="InterPro" id="IPR007627">
    <property type="entry name" value="RNA_pol_sigma70_r2"/>
</dbReference>
<keyword evidence="3" id="KW-0731">Sigma factor</keyword>
<dbReference type="SUPFAM" id="SSF88946">
    <property type="entry name" value="Sigma2 domain of RNA polymerase sigma factors"/>
    <property type="match status" value="1"/>
</dbReference>
<keyword evidence="5" id="KW-0804">Transcription</keyword>
<dbReference type="InterPro" id="IPR013324">
    <property type="entry name" value="RNA_pol_sigma_r3/r4-like"/>
</dbReference>
<dbReference type="PANTHER" id="PTHR43133">
    <property type="entry name" value="RNA POLYMERASE ECF-TYPE SIGMA FACTO"/>
    <property type="match status" value="1"/>
</dbReference>
<keyword evidence="4" id="KW-0238">DNA-binding</keyword>
<dbReference type="Pfam" id="PF04542">
    <property type="entry name" value="Sigma70_r2"/>
    <property type="match status" value="1"/>
</dbReference>
<dbReference type="AlphaFoldDB" id="A0A523XGN1"/>
<dbReference type="Gene3D" id="1.10.10.10">
    <property type="entry name" value="Winged helix-like DNA-binding domain superfamily/Winged helix DNA-binding domain"/>
    <property type="match status" value="1"/>
</dbReference>
<evidence type="ECO:0000259" key="7">
    <source>
        <dbReference type="Pfam" id="PF08281"/>
    </source>
</evidence>
<dbReference type="PANTHER" id="PTHR43133:SF8">
    <property type="entry name" value="RNA POLYMERASE SIGMA FACTOR HI_1459-RELATED"/>
    <property type="match status" value="1"/>
</dbReference>
<name>A0A523XGN1_UNCT6</name>
<dbReference type="Proteomes" id="UP000315534">
    <property type="component" value="Unassembled WGS sequence"/>
</dbReference>
<evidence type="ECO:0000256" key="4">
    <source>
        <dbReference type="ARBA" id="ARBA00023125"/>
    </source>
</evidence>
<dbReference type="InterPro" id="IPR013325">
    <property type="entry name" value="RNA_pol_sigma_r2"/>
</dbReference>